<sequence length="773" mass="84386">MKNGGRPIGAVRSFQTALPSQQVASPVKKGATVQKRAGPNVAVTMEEALALQGISLFRTPKPKDGVTKKDQGARQTKERGGDSNGEGKGKAVVSVPPKATEALSIGQKQGALNGVVGSLAADVSKGVRDGVGKPERSNGAVRGASESSQGSGVALEESSLQRESSKRGAKPVAKKKARNGAAVGPVEPAHAVVKPGEPIKEVPAAGGAQNELTLGSSIDDALEWCCKALGRAPGEAEQQLSERLQENWYSKASDLVGMADQEARTLAVPVRFLLKLREGLAQSASEDGQTLNGVQNEKTNEKERATSGESASTSAPSTGAVSTLETDLGSSKVVAEPAGLSDSIAAVAPAVDNDIMSRRMPPMGRHGHSNSYDVRVTKRKVEGLTSYRLKPGEGSPELTKELDAFLYHCTNRFYGQQMAPIADVTARKYLDHIRGALGWLHYERGIPLTDLRLPSLVPSHERAGVQVGFDYVMWLLRERGITRQTEGLVARSLMRLAMFLFHAESKAQPSEGEKAYGDLMVVREYRKLANESRREAKIAPRSSDETLKWLSWPEYLAVVQELKLECAGRDPNGRLRPPSAVAWSLQRYLIFAILSCIPDRQRTLRELQVGRTLFKEGDRWVIRHGPDDYKTGRAYGVRPALAVSSELYPELEAFMDTWRAHLNPQHEFLFSTKNGKPLKETDVYKLFYTTAYRITGKKTNPHLVRDSVVTHLRGTGASERELEALAIYMGHSVEMQRSTYDRRTMAEKVGPAIELLNNLNQEALGKRLQRSEQ</sequence>
<keyword evidence="1" id="KW-0233">DNA recombination</keyword>
<feature type="compositionally biased region" description="Basic and acidic residues" evidence="2">
    <location>
        <begin position="61"/>
        <end position="89"/>
    </location>
</feature>
<dbReference type="Gene3D" id="1.10.443.10">
    <property type="entry name" value="Intergrase catalytic core"/>
    <property type="match status" value="1"/>
</dbReference>
<feature type="compositionally biased region" description="Polar residues" evidence="2">
    <location>
        <begin position="13"/>
        <end position="24"/>
    </location>
</feature>
<feature type="domain" description="Tyr recombinase" evidence="3">
    <location>
        <begin position="545"/>
        <end position="753"/>
    </location>
</feature>
<keyword evidence="5" id="KW-1185">Reference proteome</keyword>
<evidence type="ECO:0000313" key="4">
    <source>
        <dbReference type="EMBL" id="GAQ82406.1"/>
    </source>
</evidence>
<feature type="region of interest" description="Disordered" evidence="2">
    <location>
        <begin position="123"/>
        <end position="204"/>
    </location>
</feature>
<dbReference type="AlphaFoldDB" id="A0A1Y1I0V5"/>
<organism evidence="4 5">
    <name type="scientific">Klebsormidium nitens</name>
    <name type="common">Green alga</name>
    <name type="synonym">Ulothrix nitens</name>
    <dbReference type="NCBI Taxonomy" id="105231"/>
    <lineage>
        <taxon>Eukaryota</taxon>
        <taxon>Viridiplantae</taxon>
        <taxon>Streptophyta</taxon>
        <taxon>Klebsormidiophyceae</taxon>
        <taxon>Klebsormidiales</taxon>
        <taxon>Klebsormidiaceae</taxon>
        <taxon>Klebsormidium</taxon>
    </lineage>
</organism>
<name>A0A1Y1I0V5_KLENI</name>
<dbReference type="Proteomes" id="UP000054558">
    <property type="component" value="Unassembled WGS sequence"/>
</dbReference>
<feature type="compositionally biased region" description="Polar residues" evidence="2">
    <location>
        <begin position="283"/>
        <end position="297"/>
    </location>
</feature>
<protein>
    <recommendedName>
        <fullName evidence="3">Tyr recombinase domain-containing protein</fullName>
    </recommendedName>
</protein>
<feature type="compositionally biased region" description="Polar residues" evidence="2">
    <location>
        <begin position="307"/>
        <end position="324"/>
    </location>
</feature>
<dbReference type="EMBL" id="DF237059">
    <property type="protein sequence ID" value="GAQ82406.1"/>
    <property type="molecule type" value="Genomic_DNA"/>
</dbReference>
<feature type="compositionally biased region" description="Basic residues" evidence="2">
    <location>
        <begin position="167"/>
        <end position="178"/>
    </location>
</feature>
<evidence type="ECO:0000256" key="2">
    <source>
        <dbReference type="SAM" id="MobiDB-lite"/>
    </source>
</evidence>
<feature type="region of interest" description="Disordered" evidence="2">
    <location>
        <begin position="1"/>
        <end position="35"/>
    </location>
</feature>
<dbReference type="SUPFAM" id="SSF56349">
    <property type="entry name" value="DNA breaking-rejoining enzymes"/>
    <property type="match status" value="1"/>
</dbReference>
<dbReference type="InterPro" id="IPR013762">
    <property type="entry name" value="Integrase-like_cat_sf"/>
</dbReference>
<evidence type="ECO:0000256" key="1">
    <source>
        <dbReference type="ARBA" id="ARBA00023172"/>
    </source>
</evidence>
<evidence type="ECO:0000259" key="3">
    <source>
        <dbReference type="PROSITE" id="PS51898"/>
    </source>
</evidence>
<reference evidence="4 5" key="1">
    <citation type="journal article" date="2014" name="Nat. Commun.">
        <title>Klebsormidium flaccidum genome reveals primary factors for plant terrestrial adaptation.</title>
        <authorList>
            <person name="Hori K."/>
            <person name="Maruyama F."/>
            <person name="Fujisawa T."/>
            <person name="Togashi T."/>
            <person name="Yamamoto N."/>
            <person name="Seo M."/>
            <person name="Sato S."/>
            <person name="Yamada T."/>
            <person name="Mori H."/>
            <person name="Tajima N."/>
            <person name="Moriyama T."/>
            <person name="Ikeuchi M."/>
            <person name="Watanabe M."/>
            <person name="Wada H."/>
            <person name="Kobayashi K."/>
            <person name="Saito M."/>
            <person name="Masuda T."/>
            <person name="Sasaki-Sekimoto Y."/>
            <person name="Mashiguchi K."/>
            <person name="Awai K."/>
            <person name="Shimojima M."/>
            <person name="Masuda S."/>
            <person name="Iwai M."/>
            <person name="Nobusawa T."/>
            <person name="Narise T."/>
            <person name="Kondo S."/>
            <person name="Saito H."/>
            <person name="Sato R."/>
            <person name="Murakawa M."/>
            <person name="Ihara Y."/>
            <person name="Oshima-Yamada Y."/>
            <person name="Ohtaka K."/>
            <person name="Satoh M."/>
            <person name="Sonobe K."/>
            <person name="Ishii M."/>
            <person name="Ohtani R."/>
            <person name="Kanamori-Sato M."/>
            <person name="Honoki R."/>
            <person name="Miyazaki D."/>
            <person name="Mochizuki H."/>
            <person name="Umetsu J."/>
            <person name="Higashi K."/>
            <person name="Shibata D."/>
            <person name="Kamiya Y."/>
            <person name="Sato N."/>
            <person name="Nakamura Y."/>
            <person name="Tabata S."/>
            <person name="Ida S."/>
            <person name="Kurokawa K."/>
            <person name="Ohta H."/>
        </authorList>
    </citation>
    <scope>NUCLEOTIDE SEQUENCE [LARGE SCALE GENOMIC DNA]</scope>
    <source>
        <strain evidence="4 5">NIES-2285</strain>
    </source>
</reference>
<feature type="region of interest" description="Disordered" evidence="2">
    <location>
        <begin position="283"/>
        <end position="324"/>
    </location>
</feature>
<dbReference type="OrthoDB" id="71417at2759"/>
<proteinExistence type="predicted"/>
<dbReference type="GO" id="GO:0006310">
    <property type="term" value="P:DNA recombination"/>
    <property type="evidence" value="ECO:0007669"/>
    <property type="project" value="UniProtKB-KW"/>
</dbReference>
<dbReference type="InterPro" id="IPR002104">
    <property type="entry name" value="Integrase_catalytic"/>
</dbReference>
<dbReference type="OMA" id="AVAWSVQ"/>
<feature type="compositionally biased region" description="Basic and acidic residues" evidence="2">
    <location>
        <begin position="125"/>
        <end position="136"/>
    </location>
</feature>
<gene>
    <name evidence="4" type="ORF">KFL_001100200</name>
</gene>
<dbReference type="InterPro" id="IPR011010">
    <property type="entry name" value="DNA_brk_join_enz"/>
</dbReference>
<feature type="region of interest" description="Disordered" evidence="2">
    <location>
        <begin position="56"/>
        <end position="95"/>
    </location>
</feature>
<accession>A0A1Y1I0V5</accession>
<dbReference type="GO" id="GO:0003677">
    <property type="term" value="F:DNA binding"/>
    <property type="evidence" value="ECO:0007669"/>
    <property type="project" value="InterPro"/>
</dbReference>
<dbReference type="GO" id="GO:0015074">
    <property type="term" value="P:DNA integration"/>
    <property type="evidence" value="ECO:0007669"/>
    <property type="project" value="InterPro"/>
</dbReference>
<evidence type="ECO:0000313" key="5">
    <source>
        <dbReference type="Proteomes" id="UP000054558"/>
    </source>
</evidence>
<dbReference type="Pfam" id="PF00589">
    <property type="entry name" value="Phage_integrase"/>
    <property type="match status" value="1"/>
</dbReference>
<dbReference type="PROSITE" id="PS51898">
    <property type="entry name" value="TYR_RECOMBINASE"/>
    <property type="match status" value="1"/>
</dbReference>